<evidence type="ECO:0000259" key="10">
    <source>
        <dbReference type="PROSITE" id="PS50156"/>
    </source>
</evidence>
<dbReference type="NCBIfam" id="TIGR00915">
    <property type="entry name" value="2A0602"/>
    <property type="match status" value="1"/>
</dbReference>
<dbReference type="InterPro" id="IPR027463">
    <property type="entry name" value="AcrB_DN_DC_subdom"/>
</dbReference>
<dbReference type="PROSITE" id="PS50156">
    <property type="entry name" value="SSD"/>
    <property type="match status" value="1"/>
</dbReference>
<evidence type="ECO:0000256" key="3">
    <source>
        <dbReference type="ARBA" id="ARBA00022448"/>
    </source>
</evidence>
<keyword evidence="12" id="KW-1185">Reference proteome</keyword>
<evidence type="ECO:0000256" key="5">
    <source>
        <dbReference type="ARBA" id="ARBA00022519"/>
    </source>
</evidence>
<evidence type="ECO:0000256" key="1">
    <source>
        <dbReference type="ARBA" id="ARBA00004429"/>
    </source>
</evidence>
<feature type="transmembrane region" description="Helical" evidence="9">
    <location>
        <begin position="396"/>
        <end position="416"/>
    </location>
</feature>
<feature type="transmembrane region" description="Helical" evidence="9">
    <location>
        <begin position="972"/>
        <end position="992"/>
    </location>
</feature>
<dbReference type="PRINTS" id="PR00702">
    <property type="entry name" value="ACRIFLAVINRP"/>
</dbReference>
<reference evidence="12" key="1">
    <citation type="submission" date="2018-03" db="EMBL/GenBank/DDBJ databases">
        <authorList>
            <person name="Sun L."/>
            <person name="Liu H."/>
            <person name="Chen W."/>
            <person name="Huang K."/>
            <person name="Liu W."/>
            <person name="Gao X."/>
        </authorList>
    </citation>
    <scope>NUCLEOTIDE SEQUENCE [LARGE SCALE GENOMIC DNA]</scope>
    <source>
        <strain evidence="12">SH9</strain>
    </source>
</reference>
<evidence type="ECO:0000256" key="9">
    <source>
        <dbReference type="RuleBase" id="RU364070"/>
    </source>
</evidence>
<evidence type="ECO:0000313" key="11">
    <source>
        <dbReference type="EMBL" id="PSC03739.1"/>
    </source>
</evidence>
<feature type="transmembrane region" description="Helical" evidence="9">
    <location>
        <begin position="369"/>
        <end position="390"/>
    </location>
</feature>
<dbReference type="FunFam" id="1.20.1640.10:FF:000001">
    <property type="entry name" value="Efflux pump membrane transporter"/>
    <property type="match status" value="1"/>
</dbReference>
<dbReference type="SUPFAM" id="SSF82693">
    <property type="entry name" value="Multidrug efflux transporter AcrB pore domain, PN1, PN2, PC1 and PC2 subdomains"/>
    <property type="match status" value="3"/>
</dbReference>
<feature type="transmembrane region" description="Helical" evidence="9">
    <location>
        <begin position="446"/>
        <end position="466"/>
    </location>
</feature>
<evidence type="ECO:0000256" key="4">
    <source>
        <dbReference type="ARBA" id="ARBA00022475"/>
    </source>
</evidence>
<dbReference type="Gene3D" id="3.30.70.1430">
    <property type="entry name" value="Multidrug efflux transporter AcrB pore domain"/>
    <property type="match status" value="2"/>
</dbReference>
<evidence type="ECO:0000256" key="7">
    <source>
        <dbReference type="ARBA" id="ARBA00022989"/>
    </source>
</evidence>
<feature type="domain" description="SSD" evidence="10">
    <location>
        <begin position="369"/>
        <end position="499"/>
    </location>
</feature>
<comment type="subcellular location">
    <subcellularLocation>
        <location evidence="1 9">Cell inner membrane</location>
        <topology evidence="1 9">Multi-pass membrane protein</topology>
    </subcellularLocation>
</comment>
<feature type="transmembrane region" description="Helical" evidence="9">
    <location>
        <begin position="872"/>
        <end position="890"/>
    </location>
</feature>
<protein>
    <recommendedName>
        <fullName evidence="9">Efflux pump membrane transporter</fullName>
    </recommendedName>
</protein>
<evidence type="ECO:0000256" key="6">
    <source>
        <dbReference type="ARBA" id="ARBA00022692"/>
    </source>
</evidence>
<dbReference type="GO" id="GO:0005886">
    <property type="term" value="C:plasma membrane"/>
    <property type="evidence" value="ECO:0007669"/>
    <property type="project" value="UniProtKB-SubCell"/>
</dbReference>
<feature type="transmembrane region" description="Helical" evidence="9">
    <location>
        <begin position="343"/>
        <end position="362"/>
    </location>
</feature>
<accession>A0A2T1HQD4</accession>
<dbReference type="OrthoDB" id="9807350at2"/>
<dbReference type="AlphaFoldDB" id="A0A2T1HQD4"/>
<comment type="caution">
    <text evidence="11">The sequence shown here is derived from an EMBL/GenBank/DDBJ whole genome shotgun (WGS) entry which is preliminary data.</text>
</comment>
<keyword evidence="5 9" id="KW-0997">Cell inner membrane</keyword>
<evidence type="ECO:0000256" key="8">
    <source>
        <dbReference type="ARBA" id="ARBA00023136"/>
    </source>
</evidence>
<dbReference type="NCBIfam" id="NF000282">
    <property type="entry name" value="RND_permease_1"/>
    <property type="match status" value="1"/>
</dbReference>
<evidence type="ECO:0000313" key="12">
    <source>
        <dbReference type="Proteomes" id="UP000239772"/>
    </source>
</evidence>
<dbReference type="InterPro" id="IPR004764">
    <property type="entry name" value="MdtF-like"/>
</dbReference>
<feature type="transmembrane region" description="Helical" evidence="9">
    <location>
        <begin position="537"/>
        <end position="555"/>
    </location>
</feature>
<keyword evidence="3 9" id="KW-0813">Transport</keyword>
<sequence length="1050" mass="111889">MSFPQFFISRPKFAIVISIVITLAGLLAMLAIPVAQFPEITPPQVQVTASYPGASAEDLANTVAAPIEAQVNGVENMLYMESTSTNTGSYTLTVTFAVGTNSDIAAVNVQNRVSLATSRLPAAVIAQGVTVRKRSSNMLLGVNIYSPKGTHDAIFISNYAAINIRDALARVPGVGDAQVLGGLDYSMRIWMNPDRMNALGITAADIVTAIQQQNLQASAGQIGSAPIGKDQQQQLTILARGRLQDVKEFENVIIRTNPLGAVVRVRDVATVELGAQTYDSQAQLNGAPSAFVVVYQAPGANALNVAKGVRAQLERLSQRFPEDLAYSNTFDTTAFVSATIEEIILTLVITFVLVVAVVYVFLQDWRATLVPMLTIPVSLIGVFAVLLAMGYSANTISLFAIVLAITLVVDDSIVVVENVQRNLEEHPELSGPEATSRAMEQITGPVIATTLVLAAVFTPVAFLPGITGQLYRQFAVTIVASVLLSGVNALTLSPALCALFLHKPAHSRRGLLGLFNRALDRTRSGYGGAVGWLSRRLVVAIACVVLAGAATYGALRVLPTGFLPDEDQGYFFLNVQLPDAASLNRTQAVVNEVRETLRKQEGVANVITVAGFSLLGGQAPNAALAIAVLKPWGERKGADQTAQALIGRVSAQLAAIPSATVIAFNPPAISGLGASGGFDMRVEALAGQSPQELASAAGGLILRANQNDAIGRAYTTFTAGVPQILVNVDRTKSELLNVAVGDIFRTLQAHLGSQYVNDFNLFSRVFQVKVQDQAEFRDRVDQIDRLYVRSSKGAMVPLRSLITTSTVLGPQSVTRFNLFPSVTVNGSAKPGRSSGEALTAMDQLARTQLPQGYGFEWSGLSLQEIQAGGQTWIIYTLSVLFAYLFLVAQYESWTTPLSVIVSVIFAAVGAVGALWIARIDYNVYAQIGLVLLVGLAAKNAILIVEFAKEQREAGRGIVEAAVLGAEQRFRPVLMTAFAFILGVIPLVFATGAGAGSRRAIGTTVWGGMLAATIVGILFIPPLYVAFQTMRERTNDAVARRRMRRSKRGAA</sequence>
<dbReference type="Gene3D" id="1.20.1640.10">
    <property type="entry name" value="Multidrug efflux transporter AcrB transmembrane domain"/>
    <property type="match status" value="2"/>
</dbReference>
<dbReference type="InterPro" id="IPR000731">
    <property type="entry name" value="SSD"/>
</dbReference>
<dbReference type="SUPFAM" id="SSF82866">
    <property type="entry name" value="Multidrug efflux transporter AcrB transmembrane domain"/>
    <property type="match status" value="2"/>
</dbReference>
<organism evidence="11 12">
    <name type="scientific">Alsobacter soli</name>
    <dbReference type="NCBI Taxonomy" id="2109933"/>
    <lineage>
        <taxon>Bacteria</taxon>
        <taxon>Pseudomonadati</taxon>
        <taxon>Pseudomonadota</taxon>
        <taxon>Alphaproteobacteria</taxon>
        <taxon>Hyphomicrobiales</taxon>
        <taxon>Alsobacteraceae</taxon>
        <taxon>Alsobacter</taxon>
    </lineage>
</organism>
<dbReference type="PANTHER" id="PTHR32063:SF76">
    <property type="entry name" value="EFFLUX PUMP MEMBRANE TRANSPORTER"/>
    <property type="match status" value="1"/>
</dbReference>
<dbReference type="FunFam" id="3.30.70.1430:FF:000001">
    <property type="entry name" value="Efflux pump membrane transporter"/>
    <property type="match status" value="1"/>
</dbReference>
<feature type="transmembrane region" description="Helical" evidence="9">
    <location>
        <begin position="12"/>
        <end position="35"/>
    </location>
</feature>
<dbReference type="PANTHER" id="PTHR32063">
    <property type="match status" value="1"/>
</dbReference>
<dbReference type="GO" id="GO:0015562">
    <property type="term" value="F:efflux transmembrane transporter activity"/>
    <property type="evidence" value="ECO:0007669"/>
    <property type="project" value="InterPro"/>
</dbReference>
<dbReference type="GO" id="GO:0042910">
    <property type="term" value="F:xenobiotic transmembrane transporter activity"/>
    <property type="evidence" value="ECO:0007669"/>
    <property type="project" value="TreeGrafter"/>
</dbReference>
<dbReference type="Gene3D" id="3.30.2090.10">
    <property type="entry name" value="Multidrug efflux transporter AcrB TolC docking domain, DN and DC subdomains"/>
    <property type="match status" value="2"/>
</dbReference>
<keyword evidence="4" id="KW-1003">Cell membrane</keyword>
<feature type="transmembrane region" description="Helical" evidence="9">
    <location>
        <begin position="923"/>
        <end position="947"/>
    </location>
</feature>
<keyword evidence="8 9" id="KW-0472">Membrane</keyword>
<keyword evidence="7 9" id="KW-1133">Transmembrane helix</keyword>
<dbReference type="EMBL" id="PVZS01000021">
    <property type="protein sequence ID" value="PSC03739.1"/>
    <property type="molecule type" value="Genomic_DNA"/>
</dbReference>
<dbReference type="Pfam" id="PF00873">
    <property type="entry name" value="ACR_tran"/>
    <property type="match status" value="1"/>
</dbReference>
<dbReference type="Gene3D" id="3.30.70.1440">
    <property type="entry name" value="Multidrug efflux transporter AcrB pore domain"/>
    <property type="match status" value="1"/>
</dbReference>
<dbReference type="GO" id="GO:0009636">
    <property type="term" value="P:response to toxic substance"/>
    <property type="evidence" value="ECO:0007669"/>
    <property type="project" value="UniProtKB-ARBA"/>
</dbReference>
<dbReference type="Proteomes" id="UP000239772">
    <property type="component" value="Unassembled WGS sequence"/>
</dbReference>
<keyword evidence="6 9" id="KW-0812">Transmembrane</keyword>
<name>A0A2T1HQD4_9HYPH</name>
<proteinExistence type="inferred from homology"/>
<dbReference type="Gene3D" id="3.30.70.1320">
    <property type="entry name" value="Multidrug efflux transporter AcrB pore domain like"/>
    <property type="match status" value="1"/>
</dbReference>
<gene>
    <name evidence="11" type="ORF">SLNSH_17500</name>
</gene>
<dbReference type="InterPro" id="IPR001036">
    <property type="entry name" value="Acrflvin-R"/>
</dbReference>
<evidence type="ECO:0000256" key="2">
    <source>
        <dbReference type="ARBA" id="ARBA00010942"/>
    </source>
</evidence>
<dbReference type="SUPFAM" id="SSF82714">
    <property type="entry name" value="Multidrug efflux transporter AcrB TolC docking domain, DN and DC subdomains"/>
    <property type="match status" value="2"/>
</dbReference>
<dbReference type="RefSeq" id="WP_106338308.1">
    <property type="nucleotide sequence ID" value="NZ_PVZS01000021.1"/>
</dbReference>
<feature type="transmembrane region" description="Helical" evidence="9">
    <location>
        <begin position="1004"/>
        <end position="1026"/>
    </location>
</feature>
<feature type="transmembrane region" description="Helical" evidence="9">
    <location>
        <begin position="478"/>
        <end position="501"/>
    </location>
</feature>
<comment type="similarity">
    <text evidence="2 9">Belongs to the resistance-nodulation-cell division (RND) (TC 2.A.6) family.</text>
</comment>
<feature type="transmembrane region" description="Helical" evidence="9">
    <location>
        <begin position="897"/>
        <end position="917"/>
    </location>
</feature>